<evidence type="ECO:0000313" key="1">
    <source>
        <dbReference type="EMBL" id="CAK0812354.1"/>
    </source>
</evidence>
<gene>
    <name evidence="1" type="ORF">PCOR1329_LOCUS16659</name>
</gene>
<proteinExistence type="predicted"/>
<reference evidence="1" key="1">
    <citation type="submission" date="2023-10" db="EMBL/GenBank/DDBJ databases">
        <authorList>
            <person name="Chen Y."/>
            <person name="Shah S."/>
            <person name="Dougan E. K."/>
            <person name="Thang M."/>
            <person name="Chan C."/>
        </authorList>
    </citation>
    <scope>NUCLEOTIDE SEQUENCE [LARGE SCALE GENOMIC DNA]</scope>
</reference>
<protein>
    <submittedName>
        <fullName evidence="1">Uncharacterized protein</fullName>
    </submittedName>
</protein>
<name>A0ABN9R7P6_9DINO</name>
<organism evidence="1 2">
    <name type="scientific">Prorocentrum cordatum</name>
    <dbReference type="NCBI Taxonomy" id="2364126"/>
    <lineage>
        <taxon>Eukaryota</taxon>
        <taxon>Sar</taxon>
        <taxon>Alveolata</taxon>
        <taxon>Dinophyceae</taxon>
        <taxon>Prorocentrales</taxon>
        <taxon>Prorocentraceae</taxon>
        <taxon>Prorocentrum</taxon>
    </lineage>
</organism>
<dbReference type="Proteomes" id="UP001189429">
    <property type="component" value="Unassembled WGS sequence"/>
</dbReference>
<keyword evidence="2" id="KW-1185">Reference proteome</keyword>
<dbReference type="EMBL" id="CAUYUJ010005114">
    <property type="protein sequence ID" value="CAK0812354.1"/>
    <property type="molecule type" value="Genomic_DNA"/>
</dbReference>
<sequence>VCGLLEVEADLRYFALHSLTDCQQTQHDFWQVLAGSNLDGKLFSFKVVGAWKCSPWQVRAAGHEATRCFFLEFPDGAPWISNATKGLSAAMEGYDDTIFSLKKVRRLVTRKESKEILLERCFNTGAALGFKRDIERFHAEVYEDRWNTVSHAICSILDIEVALCNGWNLHAYSDGAKASKAPDPNADDEHDARLDLVDAAILDAIWWAKLVALRVFAQGQRQAVRWASHCPCHWPTIEITGSEADAPRDVMGVINACPLRGRRGPELANGEFFD</sequence>
<feature type="non-terminal residue" evidence="1">
    <location>
        <position position="1"/>
    </location>
</feature>
<comment type="caution">
    <text evidence="1">The sequence shown here is derived from an EMBL/GenBank/DDBJ whole genome shotgun (WGS) entry which is preliminary data.</text>
</comment>
<feature type="non-terminal residue" evidence="1">
    <location>
        <position position="274"/>
    </location>
</feature>
<evidence type="ECO:0000313" key="2">
    <source>
        <dbReference type="Proteomes" id="UP001189429"/>
    </source>
</evidence>
<accession>A0ABN9R7P6</accession>